<dbReference type="RefSeq" id="XP_028131648.1">
    <property type="nucleotide sequence ID" value="XM_028275847.1"/>
</dbReference>
<name>A0A6P7FE65_DIAVI</name>
<feature type="domain" description="DUF4806" evidence="1">
    <location>
        <begin position="99"/>
        <end position="176"/>
    </location>
</feature>
<gene>
    <name evidence="2" type="primary">LOC114327287</name>
</gene>
<dbReference type="InterPro" id="IPR032071">
    <property type="entry name" value="DUF4806"/>
</dbReference>
<proteinExistence type="predicted"/>
<dbReference type="KEGG" id="dvv:114327287"/>
<evidence type="ECO:0000259" key="1">
    <source>
        <dbReference type="Pfam" id="PF16064"/>
    </source>
</evidence>
<dbReference type="InParanoid" id="A0A6P7FE65"/>
<protein>
    <submittedName>
        <fullName evidence="2">Uncharacterized protein LOC114327287</fullName>
    </submittedName>
</protein>
<evidence type="ECO:0000313" key="2">
    <source>
        <dbReference type="RefSeq" id="XP_028131648.1"/>
    </source>
</evidence>
<dbReference type="AlphaFoldDB" id="A0A6P7FE65"/>
<organism evidence="2">
    <name type="scientific">Diabrotica virgifera virgifera</name>
    <name type="common">western corn rootworm</name>
    <dbReference type="NCBI Taxonomy" id="50390"/>
    <lineage>
        <taxon>Eukaryota</taxon>
        <taxon>Metazoa</taxon>
        <taxon>Ecdysozoa</taxon>
        <taxon>Arthropoda</taxon>
        <taxon>Hexapoda</taxon>
        <taxon>Insecta</taxon>
        <taxon>Pterygota</taxon>
        <taxon>Neoptera</taxon>
        <taxon>Endopterygota</taxon>
        <taxon>Coleoptera</taxon>
        <taxon>Polyphaga</taxon>
        <taxon>Cucujiformia</taxon>
        <taxon>Chrysomeloidea</taxon>
        <taxon>Chrysomelidae</taxon>
        <taxon>Galerucinae</taxon>
        <taxon>Diabroticina</taxon>
        <taxon>Diabroticites</taxon>
        <taxon>Diabrotica</taxon>
    </lineage>
</organism>
<dbReference type="PANTHER" id="PTHR34153:SF2">
    <property type="entry name" value="SI:CH211-262H13.3-RELATED"/>
    <property type="match status" value="1"/>
</dbReference>
<accession>A0A6P7FE65</accession>
<dbReference type="OrthoDB" id="7554902at2759"/>
<dbReference type="PANTHER" id="PTHR34153">
    <property type="entry name" value="SI:CH211-262H13.3-RELATED-RELATED"/>
    <property type="match status" value="1"/>
</dbReference>
<sequence>MKPVVALPKLHGINRTDCSSTCSTQRDTTEFSSTKYILTPLGENASNFSKFHDTLVGAVGNDCCNTNFLPILIKIREQNTQILNLLKGDAGEVTSNEFNDKLPIKSMEDIYFINNEIKNNNDKWKSLVSCLASLGGDTVVSRTNRILKHLITDSVAKGFNFRGRNDKAAFNILEFYKIIIYVVKSKINTAQEIDIEQAIKNWLKHAPQREKVRNNKAENQV</sequence>
<reference evidence="2" key="1">
    <citation type="submission" date="2025-08" db="UniProtKB">
        <authorList>
            <consortium name="RefSeq"/>
        </authorList>
    </citation>
    <scope>IDENTIFICATION</scope>
    <source>
        <tissue evidence="2">Whole insect</tissue>
    </source>
</reference>
<dbReference type="Pfam" id="PF16064">
    <property type="entry name" value="DUF4806"/>
    <property type="match status" value="1"/>
</dbReference>